<dbReference type="AlphaFoldDB" id="A0A1B6LH89"/>
<evidence type="ECO:0000313" key="2">
    <source>
        <dbReference type="EMBL" id="JAT23072.1"/>
    </source>
</evidence>
<feature type="compositionally biased region" description="Acidic residues" evidence="1">
    <location>
        <begin position="71"/>
        <end position="80"/>
    </location>
</feature>
<organism evidence="2">
    <name type="scientific">Graphocephala atropunctata</name>
    <dbReference type="NCBI Taxonomy" id="36148"/>
    <lineage>
        <taxon>Eukaryota</taxon>
        <taxon>Metazoa</taxon>
        <taxon>Ecdysozoa</taxon>
        <taxon>Arthropoda</taxon>
        <taxon>Hexapoda</taxon>
        <taxon>Insecta</taxon>
        <taxon>Pterygota</taxon>
        <taxon>Neoptera</taxon>
        <taxon>Paraneoptera</taxon>
        <taxon>Hemiptera</taxon>
        <taxon>Auchenorrhyncha</taxon>
        <taxon>Membracoidea</taxon>
        <taxon>Cicadellidae</taxon>
        <taxon>Cicadellinae</taxon>
        <taxon>Cicadellini</taxon>
        <taxon>Graphocephala</taxon>
    </lineage>
</organism>
<proteinExistence type="predicted"/>
<name>A0A1B6LH89_9HEMI</name>
<feature type="region of interest" description="Disordered" evidence="1">
    <location>
        <begin position="65"/>
        <end position="112"/>
    </location>
</feature>
<gene>
    <name evidence="2" type="ORF">g.9513</name>
</gene>
<reference evidence="2" key="1">
    <citation type="submission" date="2015-11" db="EMBL/GenBank/DDBJ databases">
        <title>De novo transcriptome assembly of four potential Pierce s Disease insect vectors from Arizona vineyards.</title>
        <authorList>
            <person name="Tassone E.E."/>
        </authorList>
    </citation>
    <scope>NUCLEOTIDE SEQUENCE</scope>
</reference>
<dbReference type="EMBL" id="GEBQ01016905">
    <property type="protein sequence ID" value="JAT23072.1"/>
    <property type="molecule type" value="Transcribed_RNA"/>
</dbReference>
<sequence>MDRSSLACVRVRPGAIPTIFQASHVRKRRTLKRQVKTEEQEVKHEVFIKAEIEIDDGFDVSYNDPIGNFLEESETPDQDDPATASLSTPPEKKRKLCLSPPPSGSLGAGDGSLQQEIPKAETEFDLWARSVAHQLNNMELRRALQLQLKMQTLMTEDRIREDCDNMDMNPR</sequence>
<evidence type="ECO:0000256" key="1">
    <source>
        <dbReference type="SAM" id="MobiDB-lite"/>
    </source>
</evidence>
<protein>
    <submittedName>
        <fullName evidence="2">Uncharacterized protein</fullName>
    </submittedName>
</protein>
<accession>A0A1B6LH89</accession>